<evidence type="ECO:0000256" key="2">
    <source>
        <dbReference type="SAM" id="Phobius"/>
    </source>
</evidence>
<dbReference type="Proteomes" id="UP000636960">
    <property type="component" value="Unassembled WGS sequence"/>
</dbReference>
<feature type="region of interest" description="Disordered" evidence="1">
    <location>
        <begin position="1"/>
        <end position="38"/>
    </location>
</feature>
<evidence type="ECO:0000313" key="4">
    <source>
        <dbReference type="Proteomes" id="UP000636960"/>
    </source>
</evidence>
<feature type="compositionally biased region" description="Polar residues" evidence="1">
    <location>
        <begin position="137"/>
        <end position="149"/>
    </location>
</feature>
<comment type="caution">
    <text evidence="3">The sequence shown here is derived from an EMBL/GenBank/DDBJ whole genome shotgun (WGS) entry which is preliminary data.</text>
</comment>
<sequence>MQSTGNGRLPARRRSRRTTQGLRRAGGQPAAGSSDRSRWNDIYTSGAVILAGVIVVIGFGFVASRAINGDDDAGQLPEPPPPAALGNATTPPADQGAIELGSPTPTPSSSPTPSPSKSTSRPAPPPDQGAIRIETGSVPSTVTLSSQGTRDWVHWGQEGTFALERDRDGGFAILEGTPSAPRFRHALSPQRFAWTGGDPVASSDGTTTGIRTCGAGNGFTITAPAGTQTRTLRLYVGVVSGRGRLEASLTAGNASRSVTLEQRDGDFRSALYTLTYRAPKTAKLQLKWVTQAAFGDGCGGVALEAATLR</sequence>
<proteinExistence type="predicted"/>
<gene>
    <name evidence="3" type="ORF">Ari01nite_47590</name>
</gene>
<keyword evidence="2" id="KW-0472">Membrane</keyword>
<reference evidence="3" key="1">
    <citation type="submission" date="2021-01" db="EMBL/GenBank/DDBJ databases">
        <title>Whole genome shotgun sequence of Actinoplanes rishiriensis NBRC 108556.</title>
        <authorList>
            <person name="Komaki H."/>
            <person name="Tamura T."/>
        </authorList>
    </citation>
    <scope>NUCLEOTIDE SEQUENCE</scope>
    <source>
        <strain evidence="3">NBRC 108556</strain>
    </source>
</reference>
<evidence type="ECO:0000313" key="3">
    <source>
        <dbReference type="EMBL" id="GIE97294.1"/>
    </source>
</evidence>
<keyword evidence="2" id="KW-1133">Transmembrane helix</keyword>
<organism evidence="3 4">
    <name type="scientific">Paractinoplanes rishiriensis</name>
    <dbReference type="NCBI Taxonomy" id="1050105"/>
    <lineage>
        <taxon>Bacteria</taxon>
        <taxon>Bacillati</taxon>
        <taxon>Actinomycetota</taxon>
        <taxon>Actinomycetes</taxon>
        <taxon>Micromonosporales</taxon>
        <taxon>Micromonosporaceae</taxon>
        <taxon>Paractinoplanes</taxon>
    </lineage>
</organism>
<evidence type="ECO:0000256" key="1">
    <source>
        <dbReference type="SAM" id="MobiDB-lite"/>
    </source>
</evidence>
<feature type="region of interest" description="Disordered" evidence="1">
    <location>
        <begin position="71"/>
        <end position="150"/>
    </location>
</feature>
<dbReference type="EMBL" id="BOMV01000055">
    <property type="protein sequence ID" value="GIE97294.1"/>
    <property type="molecule type" value="Genomic_DNA"/>
</dbReference>
<name>A0A919K1V5_9ACTN</name>
<dbReference type="AlphaFoldDB" id="A0A919K1V5"/>
<keyword evidence="4" id="KW-1185">Reference proteome</keyword>
<keyword evidence="2" id="KW-0812">Transmembrane</keyword>
<dbReference type="RefSeq" id="WP_239162956.1">
    <property type="nucleotide sequence ID" value="NZ_BOMV01000055.1"/>
</dbReference>
<feature type="transmembrane region" description="Helical" evidence="2">
    <location>
        <begin position="42"/>
        <end position="63"/>
    </location>
</feature>
<accession>A0A919K1V5</accession>
<feature type="compositionally biased region" description="Pro residues" evidence="1">
    <location>
        <begin position="104"/>
        <end position="114"/>
    </location>
</feature>
<protein>
    <submittedName>
        <fullName evidence="3">Uncharacterized protein</fullName>
    </submittedName>
</protein>